<accession>A0A0V1PQ54</accession>
<dbReference type="InterPro" id="IPR009078">
    <property type="entry name" value="Ferritin-like_SF"/>
</dbReference>
<dbReference type="OrthoDB" id="1001765at2759"/>
<keyword evidence="2" id="KW-1185">Reference proteome</keyword>
<organism evidence="1 2">
    <name type="scientific">Debaryomyces fabryi</name>
    <dbReference type="NCBI Taxonomy" id="58627"/>
    <lineage>
        <taxon>Eukaryota</taxon>
        <taxon>Fungi</taxon>
        <taxon>Dikarya</taxon>
        <taxon>Ascomycota</taxon>
        <taxon>Saccharomycotina</taxon>
        <taxon>Pichiomycetes</taxon>
        <taxon>Debaryomycetaceae</taxon>
        <taxon>Debaryomyces</taxon>
    </lineage>
</organism>
<evidence type="ECO:0008006" key="3">
    <source>
        <dbReference type="Google" id="ProtNLM"/>
    </source>
</evidence>
<sequence length="391" mass="41892">MFFTRSDYKRIRIPGFMGLNIVENILILKMKISILYAPFLAATAWASPATLTKRENMDGDILQYALTLEHLEDAFYKDALSKWSVDDFTKAGFTSDFYNQLRYISYDEATHVMYLENGLKAAGLKPVEACEYNFTMSSVKDFVSLAATIEGVGVSAYIGASPLVASKDYLTAAASILATEAIHQSAARNAVGELPMANPFGTPMGLNAIYTIASGFIKKCPSSNAALPVKAYKGLTVSNNMPLSTGKNVSYTVEGDLPSECYVTYISGLDVLPVKASMSDGMIMSTIPKEASGQSYAFITSDMSGNLTDSSILFGPAILEVSAEDISHMAPNSSMPSNSTMTIPGNSNMPMSSSYMGSSMPSVEAMDNSAASTSSFSLTTFFVGVLAVLYI</sequence>
<name>A0A0V1PQ54_9ASCO</name>
<dbReference type="GeneID" id="26842874"/>
<dbReference type="RefSeq" id="XP_015464479.1">
    <property type="nucleotide sequence ID" value="XM_015614694.1"/>
</dbReference>
<proteinExistence type="predicted"/>
<evidence type="ECO:0000313" key="1">
    <source>
        <dbReference type="EMBL" id="KRZ98376.1"/>
    </source>
</evidence>
<dbReference type="Proteomes" id="UP000054251">
    <property type="component" value="Unassembled WGS sequence"/>
</dbReference>
<evidence type="ECO:0000313" key="2">
    <source>
        <dbReference type="Proteomes" id="UP000054251"/>
    </source>
</evidence>
<comment type="caution">
    <text evidence="1">The sequence shown here is derived from an EMBL/GenBank/DDBJ whole genome shotgun (WGS) entry which is preliminary data.</text>
</comment>
<dbReference type="PANTHER" id="PTHR38705:SF1">
    <property type="entry name" value="PROTEIN RDS1"/>
    <property type="match status" value="1"/>
</dbReference>
<gene>
    <name evidence="1" type="ORF">AC631_05865</name>
</gene>
<reference evidence="1 2" key="1">
    <citation type="submission" date="2015-11" db="EMBL/GenBank/DDBJ databases">
        <title>The genome of Debaryomyces fabryi.</title>
        <authorList>
            <person name="Tafer H."/>
            <person name="Lopandic K."/>
        </authorList>
    </citation>
    <scope>NUCLEOTIDE SEQUENCE [LARGE SCALE GENOMIC DNA]</scope>
    <source>
        <strain evidence="1 2">CBS 789</strain>
    </source>
</reference>
<dbReference type="EMBL" id="LMYN01000307">
    <property type="protein sequence ID" value="KRZ98376.1"/>
    <property type="molecule type" value="Genomic_DNA"/>
</dbReference>
<dbReference type="InterPro" id="IPR039254">
    <property type="entry name" value="Rds1"/>
</dbReference>
<protein>
    <recommendedName>
        <fullName evidence="3">Protein rds1</fullName>
    </recommendedName>
</protein>
<dbReference type="AlphaFoldDB" id="A0A0V1PQ54"/>
<dbReference type="PANTHER" id="PTHR38705">
    <property type="entry name" value="PROTEIN RDS1"/>
    <property type="match status" value="1"/>
</dbReference>
<dbReference type="Pfam" id="PF13668">
    <property type="entry name" value="Ferritin_2"/>
    <property type="match status" value="1"/>
</dbReference>
<dbReference type="SUPFAM" id="SSF47240">
    <property type="entry name" value="Ferritin-like"/>
    <property type="match status" value="1"/>
</dbReference>